<protein>
    <submittedName>
        <fullName evidence="1">Uncharacterized protein</fullName>
    </submittedName>
</protein>
<keyword evidence="2" id="KW-1185">Reference proteome</keyword>
<sequence>MVNEEPSGDGTDISGFATDCMNLWRAGHVYLPTVANAYALASQYLSYTYERVDEETTFSNRRGSGKSLAYDDWRDLRDLTQAILGRTAQNLYDVGTVLKKSALAFAAADTDNATALGTVVDQLDHLIDTHDAEVAEDLVDEDWDDLADAPGIPVNPDIPDTAVVAEILPEDK</sequence>
<comment type="caution">
    <text evidence="1">The sequence shown here is derived from an EMBL/GenBank/DDBJ whole genome shotgun (WGS) entry which is preliminary data.</text>
</comment>
<dbReference type="OrthoDB" id="9905252at2"/>
<dbReference type="Proteomes" id="UP000321617">
    <property type="component" value="Unassembled WGS sequence"/>
</dbReference>
<dbReference type="AlphaFoldDB" id="A0A562UYV7"/>
<evidence type="ECO:0000313" key="2">
    <source>
        <dbReference type="Proteomes" id="UP000321617"/>
    </source>
</evidence>
<reference evidence="1 2" key="1">
    <citation type="journal article" date="2013" name="Stand. Genomic Sci.">
        <title>Genomic Encyclopedia of Type Strains, Phase I: The one thousand microbial genomes (KMG-I) project.</title>
        <authorList>
            <person name="Kyrpides N.C."/>
            <person name="Woyke T."/>
            <person name="Eisen J.A."/>
            <person name="Garrity G."/>
            <person name="Lilburn T.G."/>
            <person name="Beck B.J."/>
            <person name="Whitman W.B."/>
            <person name="Hugenholtz P."/>
            <person name="Klenk H.P."/>
        </authorList>
    </citation>
    <scope>NUCLEOTIDE SEQUENCE [LARGE SCALE GENOMIC DNA]</scope>
    <source>
        <strain evidence="1 2">DSM 45044</strain>
    </source>
</reference>
<dbReference type="EMBL" id="VLLL01000007">
    <property type="protein sequence ID" value="TWJ10789.1"/>
    <property type="molecule type" value="Genomic_DNA"/>
</dbReference>
<gene>
    <name evidence="1" type="ORF">LX16_4213</name>
</gene>
<proteinExistence type="predicted"/>
<evidence type="ECO:0000313" key="1">
    <source>
        <dbReference type="EMBL" id="TWJ10789.1"/>
    </source>
</evidence>
<dbReference type="RefSeq" id="WP_147141806.1">
    <property type="nucleotide sequence ID" value="NZ_BAABIJ010000003.1"/>
</dbReference>
<organism evidence="1 2">
    <name type="scientific">Stackebrandtia albiflava</name>
    <dbReference type="NCBI Taxonomy" id="406432"/>
    <lineage>
        <taxon>Bacteria</taxon>
        <taxon>Bacillati</taxon>
        <taxon>Actinomycetota</taxon>
        <taxon>Actinomycetes</taxon>
        <taxon>Glycomycetales</taxon>
        <taxon>Glycomycetaceae</taxon>
        <taxon>Stackebrandtia</taxon>
    </lineage>
</organism>
<name>A0A562UYV7_9ACTN</name>
<accession>A0A562UYV7</accession>